<evidence type="ECO:0008006" key="4">
    <source>
        <dbReference type="Google" id="ProtNLM"/>
    </source>
</evidence>
<feature type="region of interest" description="Disordered" evidence="1">
    <location>
        <begin position="572"/>
        <end position="595"/>
    </location>
</feature>
<feature type="region of interest" description="Disordered" evidence="1">
    <location>
        <begin position="516"/>
        <end position="546"/>
    </location>
</feature>
<evidence type="ECO:0000313" key="2">
    <source>
        <dbReference type="EMBL" id="KAG0660915.1"/>
    </source>
</evidence>
<organism evidence="2 3">
    <name type="scientific">Rhodotorula mucilaginosa</name>
    <name type="common">Yeast</name>
    <name type="synonym">Rhodotorula rubra</name>
    <dbReference type="NCBI Taxonomy" id="5537"/>
    <lineage>
        <taxon>Eukaryota</taxon>
        <taxon>Fungi</taxon>
        <taxon>Dikarya</taxon>
        <taxon>Basidiomycota</taxon>
        <taxon>Pucciniomycotina</taxon>
        <taxon>Microbotryomycetes</taxon>
        <taxon>Sporidiobolales</taxon>
        <taxon>Sporidiobolaceae</taxon>
        <taxon>Rhodotorula</taxon>
    </lineage>
</organism>
<dbReference type="EMBL" id="PUHQ01000039">
    <property type="protein sequence ID" value="KAG0660915.1"/>
    <property type="molecule type" value="Genomic_DNA"/>
</dbReference>
<proteinExistence type="predicted"/>
<protein>
    <recommendedName>
        <fullName evidence="4">F-box domain-containing protein</fullName>
    </recommendedName>
</protein>
<feature type="region of interest" description="Disordered" evidence="1">
    <location>
        <begin position="1"/>
        <end position="107"/>
    </location>
</feature>
<dbReference type="Proteomes" id="UP000777482">
    <property type="component" value="Unassembled WGS sequence"/>
</dbReference>
<gene>
    <name evidence="2" type="ORF">C6P46_004188</name>
</gene>
<dbReference type="InterPro" id="IPR036047">
    <property type="entry name" value="F-box-like_dom_sf"/>
</dbReference>
<evidence type="ECO:0000313" key="3">
    <source>
        <dbReference type="Proteomes" id="UP000777482"/>
    </source>
</evidence>
<feature type="compositionally biased region" description="Basic residues" evidence="1">
    <location>
        <begin position="46"/>
        <end position="55"/>
    </location>
</feature>
<name>A0A9P6W051_RHOMI</name>
<evidence type="ECO:0000256" key="1">
    <source>
        <dbReference type="SAM" id="MobiDB-lite"/>
    </source>
</evidence>
<dbReference type="AlphaFoldDB" id="A0A9P6W051"/>
<sequence>MPRRKSTRAISYKEVDSVSESSDSSSEDEKDQELKGRIEASGAPLVKRKRTKKKSKSSDKSCKRRRQKGSLPRTSKSTESENAEVDDTPHSGDDEPCNGGGEGGASDDAEALQAANLLGTLPFELICEASRIFSYLDLNDLIQLARTSPTLNATLLAPSAQSIWSRSRRNAGYARQVNKIARYALMATQRRELLARRKLAMILHALQDRHGLTLRGLAELEVHLFREPEDEAFARGMPDVPLALPEHAPLAWTDFIADFFTKSKKARNRDHQREETVRLRAECVRSSYKACGPALALEFCMPVDALPTWDHLKEAPEVEALCRLPLTFLQAKPSAEYQPSFARTVENDRMIAIRYALAAQLDVSVEELSCDPDDYPVTTYDKFFFDRLINRFEVGRSEYLTYYEALAKGYTAMAVSKMTRASWRRAITHVLRTAEIKDTESSLSKLDALGAGFRWTNAPPGYKGRTYNWRKMVDLLLREGPTGLHLADLQNVQLAYKCPGAADETDQNASLPAKDLAATEEKTATSSRSGLLMTNDMDADNTTANASMSESSCRTAAAAAAAAAAAPTIGLPRSTRLGSRTPFESQETTMLRRNA</sequence>
<reference evidence="2 3" key="1">
    <citation type="submission" date="2020-11" db="EMBL/GenBank/DDBJ databases">
        <title>Kefir isolates.</title>
        <authorList>
            <person name="Marcisauskas S."/>
            <person name="Kim Y."/>
            <person name="Blasche S."/>
        </authorList>
    </citation>
    <scope>NUCLEOTIDE SEQUENCE [LARGE SCALE GENOMIC DNA]</scope>
    <source>
        <strain evidence="2 3">KR</strain>
    </source>
</reference>
<dbReference type="CDD" id="cd09917">
    <property type="entry name" value="F-box_SF"/>
    <property type="match status" value="1"/>
</dbReference>
<accession>A0A9P6W051</accession>
<dbReference type="SUPFAM" id="SSF81383">
    <property type="entry name" value="F-box domain"/>
    <property type="match status" value="1"/>
</dbReference>
<keyword evidence="3" id="KW-1185">Reference proteome</keyword>
<feature type="compositionally biased region" description="Polar residues" evidence="1">
    <location>
        <begin position="576"/>
        <end position="595"/>
    </location>
</feature>
<dbReference type="OrthoDB" id="2529758at2759"/>
<comment type="caution">
    <text evidence="2">The sequence shown here is derived from an EMBL/GenBank/DDBJ whole genome shotgun (WGS) entry which is preliminary data.</text>
</comment>